<keyword evidence="4" id="KW-1185">Reference proteome</keyword>
<evidence type="ECO:0000259" key="2">
    <source>
        <dbReference type="Pfam" id="PF23005"/>
    </source>
</evidence>
<dbReference type="Pfam" id="PF23005">
    <property type="entry name" value="DUF7032"/>
    <property type="match status" value="1"/>
</dbReference>
<proteinExistence type="predicted"/>
<dbReference type="Proteomes" id="UP000283530">
    <property type="component" value="Unassembled WGS sequence"/>
</dbReference>
<feature type="domain" description="DUF7032" evidence="2">
    <location>
        <begin position="16"/>
        <end position="141"/>
    </location>
</feature>
<name>A0A3S3N361_9MAGN</name>
<dbReference type="EMBL" id="QPKB01000001">
    <property type="protein sequence ID" value="RWR71823.1"/>
    <property type="molecule type" value="Genomic_DNA"/>
</dbReference>
<dbReference type="AlphaFoldDB" id="A0A3S3N361"/>
<gene>
    <name evidence="3" type="ORF">CKAN_00000700</name>
</gene>
<comment type="caution">
    <text evidence="3">The sequence shown here is derived from an EMBL/GenBank/DDBJ whole genome shotgun (WGS) entry which is preliminary data.</text>
</comment>
<accession>A0A3S3N361</accession>
<dbReference type="PROSITE" id="PS50176">
    <property type="entry name" value="ARM_REPEAT"/>
    <property type="match status" value="1"/>
</dbReference>
<dbReference type="InterPro" id="IPR000225">
    <property type="entry name" value="Armadillo"/>
</dbReference>
<evidence type="ECO:0000313" key="3">
    <source>
        <dbReference type="EMBL" id="RWR71823.1"/>
    </source>
</evidence>
<sequence>MPPPSEATTNLELILHHLLPLLLLSSLSVKAFVGRWHLLRSKLTHLQASLSQLSSALASSSSPAASQEQNEVEEIENQNPLLRDHLLPNILSTLETIHSLSEQCRDHSPSGKLLMQSNLDIASSALSLHLRHLDLLLNSGVLCSSSNAAASNNPNAIVLPQPGPSASRDELAFYVRDLFARLQIGGPDFKKKALESLLQLLRDDDDAESAKNSVVVAAEGDVACLIHLLDSHGHPLFVREQAVHAISVLASASDSSRKAVFEEGALGPLLRLLETGSAAVKEKAAAAVEAITSDPENAWAVSAYGGIRALIEACRSGSPAVQAHSSGALRNAAAVEDIRRALEEEGAIPVLVDLLDSSGHGGGRSSSGNAAHCLWLMASSGEDFRQAIVQEGGLQRLLQLLQEAPNPETIEHALRAIYALSASASTARALSSSPSAAGFLPQLAELIRQGGSVGLQHISASLICNLSLADERKRALAGCMGALVKMMESPLQKSAAVGTQEVAVRALVLLLSVRSNRKEFAREEKNVLKLVQMLDPRRNEGAMCKSYPVSVAAALTAGGGGGCRKRLVAAGACQHLQVLADMDVAGARKRTKTSLTLHCKGIRWMSNCHRPEETVPPHHYKGKQAPTSTWHSCPCRSF</sequence>
<dbReference type="PANTHER" id="PTHR46043">
    <property type="entry name" value="ARM REPEAT SUPERFAMILY PROTEIN"/>
    <property type="match status" value="1"/>
</dbReference>
<feature type="repeat" description="ARM" evidence="1">
    <location>
        <begin position="264"/>
        <end position="306"/>
    </location>
</feature>
<dbReference type="SUPFAM" id="SSF48371">
    <property type="entry name" value="ARM repeat"/>
    <property type="match status" value="1"/>
</dbReference>
<dbReference type="PANTHER" id="PTHR46043:SF2">
    <property type="entry name" value="ARM REPEAT SUPERFAMILY PROTEIN"/>
    <property type="match status" value="1"/>
</dbReference>
<evidence type="ECO:0000256" key="1">
    <source>
        <dbReference type="PROSITE-ProRule" id="PRU00259"/>
    </source>
</evidence>
<reference evidence="3 4" key="1">
    <citation type="journal article" date="2019" name="Nat. Plants">
        <title>Stout camphor tree genome fills gaps in understanding of flowering plant genome evolution.</title>
        <authorList>
            <person name="Chaw S.M."/>
            <person name="Liu Y.C."/>
            <person name="Wu Y.W."/>
            <person name="Wang H.Y."/>
            <person name="Lin C.I."/>
            <person name="Wu C.S."/>
            <person name="Ke H.M."/>
            <person name="Chang L.Y."/>
            <person name="Hsu C.Y."/>
            <person name="Yang H.T."/>
            <person name="Sudianto E."/>
            <person name="Hsu M.H."/>
            <person name="Wu K.P."/>
            <person name="Wang L.N."/>
            <person name="Leebens-Mack J.H."/>
            <person name="Tsai I.J."/>
        </authorList>
    </citation>
    <scope>NUCLEOTIDE SEQUENCE [LARGE SCALE GENOMIC DNA]</scope>
    <source>
        <strain evidence="4">cv. Chaw 1501</strain>
        <tissue evidence="3">Young leaves</tissue>
    </source>
</reference>
<protein>
    <submittedName>
        <fullName evidence="3">Protein CELLULOSE SYNTHASE INTERACTIVE 1-like protein</fullName>
    </submittedName>
</protein>
<dbReference type="SMART" id="SM00185">
    <property type="entry name" value="ARM"/>
    <property type="match status" value="6"/>
</dbReference>
<dbReference type="OrthoDB" id="7537227at2759"/>
<evidence type="ECO:0000313" key="4">
    <source>
        <dbReference type="Proteomes" id="UP000283530"/>
    </source>
</evidence>
<dbReference type="InterPro" id="IPR011989">
    <property type="entry name" value="ARM-like"/>
</dbReference>
<dbReference type="Gene3D" id="1.25.10.10">
    <property type="entry name" value="Leucine-rich Repeat Variant"/>
    <property type="match status" value="2"/>
</dbReference>
<organism evidence="3 4">
    <name type="scientific">Cinnamomum micranthum f. kanehirae</name>
    <dbReference type="NCBI Taxonomy" id="337451"/>
    <lineage>
        <taxon>Eukaryota</taxon>
        <taxon>Viridiplantae</taxon>
        <taxon>Streptophyta</taxon>
        <taxon>Embryophyta</taxon>
        <taxon>Tracheophyta</taxon>
        <taxon>Spermatophyta</taxon>
        <taxon>Magnoliopsida</taxon>
        <taxon>Magnoliidae</taxon>
        <taxon>Laurales</taxon>
        <taxon>Lauraceae</taxon>
        <taxon>Cinnamomum</taxon>
    </lineage>
</organism>
<dbReference type="InterPro" id="IPR016024">
    <property type="entry name" value="ARM-type_fold"/>
</dbReference>
<dbReference type="InterPro" id="IPR054296">
    <property type="entry name" value="DUF7032"/>
</dbReference>
<dbReference type="STRING" id="337451.A0A3S3N361"/>
<dbReference type="Pfam" id="PF00514">
    <property type="entry name" value="Arm"/>
    <property type="match status" value="1"/>
</dbReference>